<evidence type="ECO:0000256" key="4">
    <source>
        <dbReference type="ARBA" id="ARBA00022490"/>
    </source>
</evidence>
<feature type="compositionally biased region" description="Basic and acidic residues" evidence="9">
    <location>
        <begin position="189"/>
        <end position="210"/>
    </location>
</feature>
<dbReference type="EMBL" id="JAINUF010000007">
    <property type="protein sequence ID" value="KAJ8354143.1"/>
    <property type="molecule type" value="Genomic_DNA"/>
</dbReference>
<feature type="compositionally biased region" description="Polar residues" evidence="9">
    <location>
        <begin position="340"/>
        <end position="349"/>
    </location>
</feature>
<comment type="subcellular location">
    <subcellularLocation>
        <location evidence="1">Cytoplasm</location>
        <location evidence="1">Cytoskeleton</location>
        <location evidence="1">Microtubule organizing center</location>
        <location evidence="1">Centrosome</location>
        <location evidence="1">Centriole</location>
    </subcellularLocation>
</comment>
<dbReference type="GO" id="GO:0005654">
    <property type="term" value="C:nucleoplasm"/>
    <property type="evidence" value="ECO:0007669"/>
    <property type="project" value="TreeGrafter"/>
</dbReference>
<feature type="compositionally biased region" description="Basic and acidic residues" evidence="9">
    <location>
        <begin position="152"/>
        <end position="162"/>
    </location>
</feature>
<dbReference type="AlphaFoldDB" id="A0A9Q1FA22"/>
<evidence type="ECO:0000256" key="1">
    <source>
        <dbReference type="ARBA" id="ARBA00004114"/>
    </source>
</evidence>
<dbReference type="GO" id="GO:0005879">
    <property type="term" value="C:axonemal microtubule"/>
    <property type="evidence" value="ECO:0007669"/>
    <property type="project" value="TreeGrafter"/>
</dbReference>
<comment type="similarity">
    <text evidence="2">Belongs to the CEP162 family.</text>
</comment>
<evidence type="ECO:0000256" key="2">
    <source>
        <dbReference type="ARBA" id="ARBA00009485"/>
    </source>
</evidence>
<gene>
    <name evidence="10" type="ORF">SKAU_G00217100</name>
</gene>
<evidence type="ECO:0000256" key="9">
    <source>
        <dbReference type="SAM" id="MobiDB-lite"/>
    </source>
</evidence>
<evidence type="ECO:0000256" key="3">
    <source>
        <dbReference type="ARBA" id="ARBA00021406"/>
    </source>
</evidence>
<keyword evidence="7" id="KW-0175">Coiled coil</keyword>
<evidence type="ECO:0000256" key="7">
    <source>
        <dbReference type="ARBA" id="ARBA00023054"/>
    </source>
</evidence>
<keyword evidence="6" id="KW-0970">Cilium biogenesis/degradation</keyword>
<feature type="compositionally biased region" description="Basic and acidic residues" evidence="9">
    <location>
        <begin position="225"/>
        <end position="237"/>
    </location>
</feature>
<keyword evidence="8" id="KW-0206">Cytoskeleton</keyword>
<evidence type="ECO:0000256" key="6">
    <source>
        <dbReference type="ARBA" id="ARBA00022794"/>
    </source>
</evidence>
<feature type="region of interest" description="Disordered" evidence="9">
    <location>
        <begin position="20"/>
        <end position="350"/>
    </location>
</feature>
<comment type="caution">
    <text evidence="10">The sequence shown here is derived from an EMBL/GenBank/DDBJ whole genome shotgun (WGS) entry which is preliminary data.</text>
</comment>
<name>A0A9Q1FA22_SYNKA</name>
<feature type="compositionally biased region" description="Basic and acidic residues" evidence="9">
    <location>
        <begin position="260"/>
        <end position="270"/>
    </location>
</feature>
<keyword evidence="11" id="KW-1185">Reference proteome</keyword>
<protein>
    <recommendedName>
        <fullName evidence="3">Centrosomal protein of 162 kDa</fullName>
    </recommendedName>
</protein>
<evidence type="ECO:0000256" key="8">
    <source>
        <dbReference type="ARBA" id="ARBA00023212"/>
    </source>
</evidence>
<feature type="compositionally biased region" description="Low complexity" evidence="9">
    <location>
        <begin position="276"/>
        <end position="291"/>
    </location>
</feature>
<sequence length="376" mass="41454">MSHRLTKEELDEQFEQFLKESVSDESVELGSSSKRSSVLDSLGKSRQTAVEKKTVSRPWWQDDEDSVDSNGRGLLTSGKTFRKSLRKSQPIQEEDEEQPPAMRRGEEEQEEEGAEQVLISRDSLEPEESVMAAGPGVDGFGKGLDTLDEEEEKARFFSDLERGASSTIDYSRLNRELDSSASTPAHTLRKAEDVGSEEEQRKEGSQDSRRSPASPNYSEDFEDDLSPKEAHDEKRDIPAMLAKVSLHDSLDSVGGALQPEAKEEAGREDWAEPGETEAAGAAQSYGQSGASEMEALQEAYRKISGSVDEAEGHGRSLSPDEGARILNRRTPTPERLPGTAKNTMTTGSDLPTAEELMLRIRPESDSMRGFSLQPVR</sequence>
<feature type="compositionally biased region" description="Low complexity" evidence="9">
    <location>
        <begin position="28"/>
        <end position="42"/>
    </location>
</feature>
<reference evidence="10" key="1">
    <citation type="journal article" date="2023" name="Science">
        <title>Genome structures resolve the early diversification of teleost fishes.</title>
        <authorList>
            <person name="Parey E."/>
            <person name="Louis A."/>
            <person name="Montfort J."/>
            <person name="Bouchez O."/>
            <person name="Roques C."/>
            <person name="Iampietro C."/>
            <person name="Lluch J."/>
            <person name="Castinel A."/>
            <person name="Donnadieu C."/>
            <person name="Desvignes T."/>
            <person name="Floi Bucao C."/>
            <person name="Jouanno E."/>
            <person name="Wen M."/>
            <person name="Mejri S."/>
            <person name="Dirks R."/>
            <person name="Jansen H."/>
            <person name="Henkel C."/>
            <person name="Chen W.J."/>
            <person name="Zahm M."/>
            <person name="Cabau C."/>
            <person name="Klopp C."/>
            <person name="Thompson A.W."/>
            <person name="Robinson-Rechavi M."/>
            <person name="Braasch I."/>
            <person name="Lecointre G."/>
            <person name="Bobe J."/>
            <person name="Postlethwait J.H."/>
            <person name="Berthelot C."/>
            <person name="Roest Crollius H."/>
            <person name="Guiguen Y."/>
        </authorList>
    </citation>
    <scope>NUCLEOTIDE SEQUENCE</scope>
    <source>
        <strain evidence="10">WJC10195</strain>
    </source>
</reference>
<proteinExistence type="inferred from homology"/>
<dbReference type="GO" id="GO:0005814">
    <property type="term" value="C:centriole"/>
    <property type="evidence" value="ECO:0007669"/>
    <property type="project" value="UniProtKB-SubCell"/>
</dbReference>
<dbReference type="GO" id="GO:0060271">
    <property type="term" value="P:cilium assembly"/>
    <property type="evidence" value="ECO:0007669"/>
    <property type="project" value="TreeGrafter"/>
</dbReference>
<keyword evidence="5" id="KW-0493">Microtubule</keyword>
<evidence type="ECO:0000256" key="5">
    <source>
        <dbReference type="ARBA" id="ARBA00022701"/>
    </source>
</evidence>
<dbReference type="PANTHER" id="PTHR34031:SF1">
    <property type="entry name" value="CENTROSOMAL PROTEIN OF 162 KDA"/>
    <property type="match status" value="1"/>
</dbReference>
<dbReference type="InterPro" id="IPR038774">
    <property type="entry name" value="CEP162-like"/>
</dbReference>
<dbReference type="Proteomes" id="UP001152622">
    <property type="component" value="Chromosome 7"/>
</dbReference>
<dbReference type="OrthoDB" id="8963245at2759"/>
<evidence type="ECO:0000313" key="11">
    <source>
        <dbReference type="Proteomes" id="UP001152622"/>
    </source>
</evidence>
<keyword evidence="4" id="KW-0963">Cytoplasm</keyword>
<organism evidence="10 11">
    <name type="scientific">Synaphobranchus kaupii</name>
    <name type="common">Kaup's arrowtooth eel</name>
    <dbReference type="NCBI Taxonomy" id="118154"/>
    <lineage>
        <taxon>Eukaryota</taxon>
        <taxon>Metazoa</taxon>
        <taxon>Chordata</taxon>
        <taxon>Craniata</taxon>
        <taxon>Vertebrata</taxon>
        <taxon>Euteleostomi</taxon>
        <taxon>Actinopterygii</taxon>
        <taxon>Neopterygii</taxon>
        <taxon>Teleostei</taxon>
        <taxon>Anguilliformes</taxon>
        <taxon>Synaphobranchidae</taxon>
        <taxon>Synaphobranchus</taxon>
    </lineage>
</organism>
<dbReference type="PANTHER" id="PTHR34031">
    <property type="entry name" value="CENTROSOMAL PROTEIN OF 162 KDA"/>
    <property type="match status" value="1"/>
</dbReference>
<accession>A0A9Q1FA22</accession>
<evidence type="ECO:0000313" key="10">
    <source>
        <dbReference type="EMBL" id="KAJ8354143.1"/>
    </source>
</evidence>
<dbReference type="GO" id="GO:0034451">
    <property type="term" value="C:centriolar satellite"/>
    <property type="evidence" value="ECO:0007669"/>
    <property type="project" value="TreeGrafter"/>
</dbReference>